<keyword evidence="1" id="KW-0472">Membrane</keyword>
<organism evidence="2 3">
    <name type="scientific">Aspergillus bertholletiae</name>
    <dbReference type="NCBI Taxonomy" id="1226010"/>
    <lineage>
        <taxon>Eukaryota</taxon>
        <taxon>Fungi</taxon>
        <taxon>Dikarya</taxon>
        <taxon>Ascomycota</taxon>
        <taxon>Pezizomycotina</taxon>
        <taxon>Eurotiomycetes</taxon>
        <taxon>Eurotiomycetidae</taxon>
        <taxon>Eurotiales</taxon>
        <taxon>Aspergillaceae</taxon>
        <taxon>Aspergillus</taxon>
        <taxon>Aspergillus subgen. Circumdati</taxon>
    </lineage>
</organism>
<keyword evidence="3" id="KW-1185">Reference proteome</keyword>
<accession>A0A5N7AWW9</accession>
<evidence type="ECO:0000313" key="3">
    <source>
        <dbReference type="Proteomes" id="UP000326198"/>
    </source>
</evidence>
<reference evidence="2 3" key="1">
    <citation type="submission" date="2019-04" db="EMBL/GenBank/DDBJ databases">
        <title>Friends and foes A comparative genomics studyof 23 Aspergillus species from section Flavi.</title>
        <authorList>
            <consortium name="DOE Joint Genome Institute"/>
            <person name="Kjaerbolling I."/>
            <person name="Vesth T."/>
            <person name="Frisvad J.C."/>
            <person name="Nybo J.L."/>
            <person name="Theobald S."/>
            <person name="Kildgaard S."/>
            <person name="Isbrandt T."/>
            <person name="Kuo A."/>
            <person name="Sato A."/>
            <person name="Lyhne E.K."/>
            <person name="Kogle M.E."/>
            <person name="Wiebenga A."/>
            <person name="Kun R.S."/>
            <person name="Lubbers R.J."/>
            <person name="Makela M.R."/>
            <person name="Barry K."/>
            <person name="Chovatia M."/>
            <person name="Clum A."/>
            <person name="Daum C."/>
            <person name="Haridas S."/>
            <person name="He G."/>
            <person name="LaButti K."/>
            <person name="Lipzen A."/>
            <person name="Mondo S."/>
            <person name="Riley R."/>
            <person name="Salamov A."/>
            <person name="Simmons B.A."/>
            <person name="Magnuson J.K."/>
            <person name="Henrissat B."/>
            <person name="Mortensen U.H."/>
            <person name="Larsen T.O."/>
            <person name="Devries R.P."/>
            <person name="Grigoriev I.V."/>
            <person name="Machida M."/>
            <person name="Baker S.E."/>
            <person name="Andersen M.R."/>
        </authorList>
    </citation>
    <scope>NUCLEOTIDE SEQUENCE [LARGE SCALE GENOMIC DNA]</scope>
    <source>
        <strain evidence="2 3">IBT 29228</strain>
    </source>
</reference>
<keyword evidence="1" id="KW-1133">Transmembrane helix</keyword>
<dbReference type="EMBL" id="ML736287">
    <property type="protein sequence ID" value="KAE8374344.1"/>
    <property type="molecule type" value="Genomic_DNA"/>
</dbReference>
<keyword evidence="1" id="KW-0812">Transmembrane</keyword>
<protein>
    <submittedName>
        <fullName evidence="2">Uncharacterized protein</fullName>
    </submittedName>
</protein>
<dbReference type="AlphaFoldDB" id="A0A5N7AWW9"/>
<name>A0A5N7AWW9_9EURO</name>
<dbReference type="Proteomes" id="UP000326198">
    <property type="component" value="Unassembled WGS sequence"/>
</dbReference>
<evidence type="ECO:0000256" key="1">
    <source>
        <dbReference type="SAM" id="Phobius"/>
    </source>
</evidence>
<sequence length="68" mass="7488">MGDGIMVPQGMLERSAVGDKLPMICLAHMVTVSCDPRIILLAVFAAFLGRSRRVSLRTNIHQVRLVLL</sequence>
<evidence type="ECO:0000313" key="2">
    <source>
        <dbReference type="EMBL" id="KAE8374344.1"/>
    </source>
</evidence>
<proteinExistence type="predicted"/>
<feature type="transmembrane region" description="Helical" evidence="1">
    <location>
        <begin position="21"/>
        <end position="48"/>
    </location>
</feature>
<gene>
    <name evidence="2" type="ORF">BDV26DRAFT_270194</name>
</gene>